<keyword evidence="3" id="KW-1185">Reference proteome</keyword>
<evidence type="ECO:0000313" key="3">
    <source>
        <dbReference type="Proteomes" id="UP000001542"/>
    </source>
</evidence>
<feature type="coiled-coil region" evidence="1">
    <location>
        <begin position="3"/>
        <end position="33"/>
    </location>
</feature>
<accession>A2D983</accession>
<dbReference type="Proteomes" id="UP000001542">
    <property type="component" value="Unassembled WGS sequence"/>
</dbReference>
<organism evidence="2 3">
    <name type="scientific">Trichomonas vaginalis (strain ATCC PRA-98 / G3)</name>
    <dbReference type="NCBI Taxonomy" id="412133"/>
    <lineage>
        <taxon>Eukaryota</taxon>
        <taxon>Metamonada</taxon>
        <taxon>Parabasalia</taxon>
        <taxon>Trichomonadida</taxon>
        <taxon>Trichomonadidae</taxon>
        <taxon>Trichomonas</taxon>
    </lineage>
</organism>
<dbReference type="EMBL" id="DS113180">
    <property type="protein sequence ID" value="EAY23109.1"/>
    <property type="molecule type" value="Genomic_DNA"/>
</dbReference>
<protein>
    <submittedName>
        <fullName evidence="2">Uncharacterized protein</fullName>
    </submittedName>
</protein>
<dbReference type="VEuPathDB" id="TrichDB:TVAGG3_0771100"/>
<reference evidence="2" key="1">
    <citation type="submission" date="2006-10" db="EMBL/GenBank/DDBJ databases">
        <authorList>
            <person name="Amadeo P."/>
            <person name="Zhao Q."/>
            <person name="Wortman J."/>
            <person name="Fraser-Liggett C."/>
            <person name="Carlton J."/>
        </authorList>
    </citation>
    <scope>NUCLEOTIDE SEQUENCE</scope>
    <source>
        <strain evidence="2">G3</strain>
    </source>
</reference>
<sequence length="503" mass="57909">MVVEQAKSYITEMRLQNQMLKEENERLKNTKINLDMPTSSNAVAFNDVGVGTSDNYIAPTNSNNQLPNVPLKRRDSKKLTRVDSVDRALSLLTEELVDERYVPLRHTVFSFIIDSDQDIQSEFVKQTDNTEFKTFNWLFPKICTIFITVLNNEDPSSPFRSFDHVISSYISKIYQTSFLTQKMTTILVQSAHIIDSKNYIFKMFNKFLENEYDFTCFRFFHTMLEFSIAYAKPDVSTIVANESLNESDSMITILPSDAISVHQAVFPFWEPCEEFTSTDYPIDYWEFLDILVQDFIKARKHIGAFIKNGLLLSGNQDIAHVTLKNFLTLNLIAFPDVNTGKVKDEWHQLLTRYEALGHKEPDSIDNSSIIYYCVSKDSLIIKMMRTNTIEQFSQMFFDMNAPMLEALNFIIKRLTIYIPALKNSLPNQADILNDAASNIRNSLYLADISGTLGFYRKMLHQIDSEQVNDFSSLIVSNQSADEDIKRILKHLEERETVVGVTVL</sequence>
<reference evidence="2" key="2">
    <citation type="journal article" date="2007" name="Science">
        <title>Draft genome sequence of the sexually transmitted pathogen Trichomonas vaginalis.</title>
        <authorList>
            <person name="Carlton J.M."/>
            <person name="Hirt R.P."/>
            <person name="Silva J.C."/>
            <person name="Delcher A.L."/>
            <person name="Schatz M."/>
            <person name="Zhao Q."/>
            <person name="Wortman J.R."/>
            <person name="Bidwell S.L."/>
            <person name="Alsmark U.C.M."/>
            <person name="Besteiro S."/>
            <person name="Sicheritz-Ponten T."/>
            <person name="Noel C.J."/>
            <person name="Dacks J.B."/>
            <person name="Foster P.G."/>
            <person name="Simillion C."/>
            <person name="Van de Peer Y."/>
            <person name="Miranda-Saavedra D."/>
            <person name="Barton G.J."/>
            <person name="Westrop G.D."/>
            <person name="Mueller S."/>
            <person name="Dessi D."/>
            <person name="Fiori P.L."/>
            <person name="Ren Q."/>
            <person name="Paulsen I."/>
            <person name="Zhang H."/>
            <person name="Bastida-Corcuera F.D."/>
            <person name="Simoes-Barbosa A."/>
            <person name="Brown M.T."/>
            <person name="Hayes R.D."/>
            <person name="Mukherjee M."/>
            <person name="Okumura C.Y."/>
            <person name="Schneider R."/>
            <person name="Smith A.J."/>
            <person name="Vanacova S."/>
            <person name="Villalvazo M."/>
            <person name="Haas B.J."/>
            <person name="Pertea M."/>
            <person name="Feldblyum T.V."/>
            <person name="Utterback T.R."/>
            <person name="Shu C.L."/>
            <person name="Osoegawa K."/>
            <person name="de Jong P.J."/>
            <person name="Hrdy I."/>
            <person name="Horvathova L."/>
            <person name="Zubacova Z."/>
            <person name="Dolezal P."/>
            <person name="Malik S.B."/>
            <person name="Logsdon J.M. Jr."/>
            <person name="Henze K."/>
            <person name="Gupta A."/>
            <person name="Wang C.C."/>
            <person name="Dunne R.L."/>
            <person name="Upcroft J.A."/>
            <person name="Upcroft P."/>
            <person name="White O."/>
            <person name="Salzberg S.L."/>
            <person name="Tang P."/>
            <person name="Chiu C.-H."/>
            <person name="Lee Y.-S."/>
            <person name="Embley T.M."/>
            <person name="Coombs G.H."/>
            <person name="Mottram J.C."/>
            <person name="Tachezy J."/>
            <person name="Fraser-Liggett C.M."/>
            <person name="Johnson P.J."/>
        </authorList>
    </citation>
    <scope>NUCLEOTIDE SEQUENCE [LARGE SCALE GENOMIC DNA]</scope>
    <source>
        <strain evidence="2">G3</strain>
    </source>
</reference>
<proteinExistence type="predicted"/>
<evidence type="ECO:0000313" key="2">
    <source>
        <dbReference type="EMBL" id="EAY23109.1"/>
    </source>
</evidence>
<name>A2D983_TRIV3</name>
<dbReference type="OrthoDB" id="10571682at2759"/>
<dbReference type="RefSeq" id="XP_001584095.1">
    <property type="nucleotide sequence ID" value="XM_001584045.1"/>
</dbReference>
<evidence type="ECO:0000256" key="1">
    <source>
        <dbReference type="SAM" id="Coils"/>
    </source>
</evidence>
<keyword evidence="1" id="KW-0175">Coiled coil</keyword>
<gene>
    <name evidence="2" type="ORF">TVAG_183450</name>
</gene>
<dbReference type="AlphaFoldDB" id="A2D983"/>
<dbReference type="InParanoid" id="A2D983"/>
<dbReference type="KEGG" id="tva:5468668"/>
<dbReference type="VEuPathDB" id="TrichDB:TVAG_183450"/>